<dbReference type="Pfam" id="PF07790">
    <property type="entry name" value="Pilin_N"/>
    <property type="match status" value="1"/>
</dbReference>
<sequence length="151" mass="15728">MDLKLMRDKLVGSEEQRAVSPVIGVILMVAITVILAAVIATFVLDMGDSMGEGSVNAAVDTDVSNTDGEVTFTLEQEGNAEEFYIRNGTGLDDSHPDVSNGETELSFSGVGSTVTIGNSTSTGHLLDSGEVNIVAVDGNAETVIGSAEWDF</sequence>
<keyword evidence="1" id="KW-1133">Transmembrane helix</keyword>
<dbReference type="OrthoDB" id="188406at2157"/>
<keyword evidence="1" id="KW-0812">Transmembrane</keyword>
<feature type="transmembrane region" description="Helical" evidence="1">
    <location>
        <begin position="20"/>
        <end position="44"/>
    </location>
</feature>
<comment type="caution">
    <text evidence="3">The sequence shown here is derived from an EMBL/GenBank/DDBJ whole genome shotgun (WGS) entry which is preliminary data.</text>
</comment>
<dbReference type="EMBL" id="RAPO01000003">
    <property type="protein sequence ID" value="RKD93833.1"/>
    <property type="molecule type" value="Genomic_DNA"/>
</dbReference>
<keyword evidence="4" id="KW-1185">Reference proteome</keyword>
<protein>
    <submittedName>
        <fullName evidence="3">Flagellin-like protein</fullName>
    </submittedName>
</protein>
<organism evidence="3 4">
    <name type="scientific">Halopiger aswanensis</name>
    <dbReference type="NCBI Taxonomy" id="148449"/>
    <lineage>
        <taxon>Archaea</taxon>
        <taxon>Methanobacteriati</taxon>
        <taxon>Methanobacteriota</taxon>
        <taxon>Stenosarchaea group</taxon>
        <taxon>Halobacteria</taxon>
        <taxon>Halobacteriales</taxon>
        <taxon>Natrialbaceae</taxon>
        <taxon>Halopiger</taxon>
    </lineage>
</organism>
<reference evidence="3 4" key="1">
    <citation type="submission" date="2018-09" db="EMBL/GenBank/DDBJ databases">
        <title>Genomic Encyclopedia of Archaeal and Bacterial Type Strains, Phase II (KMG-II): from individual species to whole genera.</title>
        <authorList>
            <person name="Goeker M."/>
        </authorList>
    </citation>
    <scope>NUCLEOTIDE SEQUENCE [LARGE SCALE GENOMIC DNA]</scope>
    <source>
        <strain evidence="3 4">DSM 13151</strain>
    </source>
</reference>
<dbReference type="PANTHER" id="PTHR38138">
    <property type="entry name" value="VNG6441H"/>
    <property type="match status" value="1"/>
</dbReference>
<evidence type="ECO:0000313" key="4">
    <source>
        <dbReference type="Proteomes" id="UP000283805"/>
    </source>
</evidence>
<gene>
    <name evidence="3" type="ORF">ATJ93_3467</name>
</gene>
<dbReference type="NCBIfam" id="TIGR02537">
    <property type="entry name" value="arch_flag_Nterm"/>
    <property type="match status" value="1"/>
</dbReference>
<proteinExistence type="predicted"/>
<keyword evidence="3" id="KW-0969">Cilium</keyword>
<evidence type="ECO:0000313" key="3">
    <source>
        <dbReference type="EMBL" id="RKD93833.1"/>
    </source>
</evidence>
<dbReference type="RefSeq" id="WP_120245820.1">
    <property type="nucleotide sequence ID" value="NZ_RAPO01000003.1"/>
</dbReference>
<evidence type="ECO:0000259" key="2">
    <source>
        <dbReference type="Pfam" id="PF07790"/>
    </source>
</evidence>
<keyword evidence="3" id="KW-0966">Cell projection</keyword>
<dbReference type="PANTHER" id="PTHR38138:SF1">
    <property type="entry name" value="ARCHAEAL TYPE IV PILIN N-TERMINAL DOMAIN-CONTAINING PROTEIN"/>
    <property type="match status" value="1"/>
</dbReference>
<accession>A0A419WEF5</accession>
<dbReference type="AlphaFoldDB" id="A0A419WEF5"/>
<evidence type="ECO:0000256" key="1">
    <source>
        <dbReference type="SAM" id="Phobius"/>
    </source>
</evidence>
<feature type="domain" description="Archaeal Type IV pilin N-terminal" evidence="2">
    <location>
        <begin position="17"/>
        <end position="74"/>
    </location>
</feature>
<keyword evidence="1" id="KW-0472">Membrane</keyword>
<dbReference type="Proteomes" id="UP000283805">
    <property type="component" value="Unassembled WGS sequence"/>
</dbReference>
<name>A0A419WEF5_9EURY</name>
<dbReference type="InterPro" id="IPR013373">
    <property type="entry name" value="Flagellin/pilin_N_arc"/>
</dbReference>
<dbReference type="InterPro" id="IPR012859">
    <property type="entry name" value="Pilin_N_archaeal"/>
</dbReference>
<keyword evidence="3" id="KW-0282">Flagellum</keyword>